<feature type="domain" description="Microcin J25-processing protein McjB C-terminal" evidence="1">
    <location>
        <begin position="2"/>
        <end position="60"/>
    </location>
</feature>
<proteinExistence type="predicted"/>
<accession>A0A5E7XVI7</accession>
<evidence type="ECO:0000313" key="3">
    <source>
        <dbReference type="Proteomes" id="UP000326857"/>
    </source>
</evidence>
<protein>
    <recommendedName>
        <fullName evidence="1">Microcin J25-processing protein McjB C-terminal domain-containing protein</fullName>
    </recommendedName>
</protein>
<dbReference type="InterPro" id="IPR053521">
    <property type="entry name" value="McjB-like"/>
</dbReference>
<dbReference type="NCBIfam" id="NF033537">
    <property type="entry name" value="lasso_biosyn_B2"/>
    <property type="match status" value="1"/>
</dbReference>
<gene>
    <name evidence="2" type="ORF">SPHINGO391_220003</name>
</gene>
<evidence type="ECO:0000313" key="2">
    <source>
        <dbReference type="EMBL" id="VVS98129.1"/>
    </source>
</evidence>
<organism evidence="2 3">
    <name type="scientific">Sphingomonas aurantiaca</name>
    <dbReference type="NCBI Taxonomy" id="185949"/>
    <lineage>
        <taxon>Bacteria</taxon>
        <taxon>Pseudomonadati</taxon>
        <taxon>Pseudomonadota</taxon>
        <taxon>Alphaproteobacteria</taxon>
        <taxon>Sphingomonadales</taxon>
        <taxon>Sphingomonadaceae</taxon>
        <taxon>Sphingomonas</taxon>
    </lineage>
</organism>
<sequence length="72" mass="7912">MAPWMPFRTLCLQQAIAARTMLARRGINSVLHLGVRDPTDTALETHAWLDVGGLNVTGYPIDPALIEDGHFV</sequence>
<dbReference type="EMBL" id="CABVLI010000015">
    <property type="protein sequence ID" value="VVS98129.1"/>
    <property type="molecule type" value="Genomic_DNA"/>
</dbReference>
<dbReference type="InterPro" id="IPR032708">
    <property type="entry name" value="McjB_C"/>
</dbReference>
<dbReference type="AlphaFoldDB" id="A0A5E7XVI7"/>
<dbReference type="Proteomes" id="UP000326857">
    <property type="component" value="Unassembled WGS sequence"/>
</dbReference>
<dbReference type="Pfam" id="PF13471">
    <property type="entry name" value="Transglut_core3"/>
    <property type="match status" value="1"/>
</dbReference>
<evidence type="ECO:0000259" key="1">
    <source>
        <dbReference type="Pfam" id="PF13471"/>
    </source>
</evidence>
<reference evidence="2 3" key="1">
    <citation type="submission" date="2019-09" db="EMBL/GenBank/DDBJ databases">
        <authorList>
            <person name="Dittami M. S."/>
        </authorList>
    </citation>
    <scope>NUCLEOTIDE SEQUENCE [LARGE SCALE GENOMIC DNA]</scope>
    <source>
        <strain evidence="2">SPHINGO391</strain>
    </source>
</reference>
<name>A0A5E7XVI7_9SPHN</name>